<proteinExistence type="predicted"/>
<name>A0A0F9S491_9ZZZZ</name>
<organism evidence="1">
    <name type="scientific">marine sediment metagenome</name>
    <dbReference type="NCBI Taxonomy" id="412755"/>
    <lineage>
        <taxon>unclassified sequences</taxon>
        <taxon>metagenomes</taxon>
        <taxon>ecological metagenomes</taxon>
    </lineage>
</organism>
<sequence length="69" mass="7998">MKRDYKTSERWTTATINVYKARAQELIATGYRSATADRQAFAEVKSGIWRQRIRVENHALMVLRRGAQA</sequence>
<comment type="caution">
    <text evidence="1">The sequence shown here is derived from an EMBL/GenBank/DDBJ whole genome shotgun (WGS) entry which is preliminary data.</text>
</comment>
<accession>A0A0F9S491</accession>
<evidence type="ECO:0000313" key="1">
    <source>
        <dbReference type="EMBL" id="KKN24183.1"/>
    </source>
</evidence>
<protein>
    <submittedName>
        <fullName evidence="1">Uncharacterized protein</fullName>
    </submittedName>
</protein>
<dbReference type="EMBL" id="LAZR01002903">
    <property type="protein sequence ID" value="KKN24183.1"/>
    <property type="molecule type" value="Genomic_DNA"/>
</dbReference>
<dbReference type="AlphaFoldDB" id="A0A0F9S491"/>
<reference evidence="1" key="1">
    <citation type="journal article" date="2015" name="Nature">
        <title>Complex archaea that bridge the gap between prokaryotes and eukaryotes.</title>
        <authorList>
            <person name="Spang A."/>
            <person name="Saw J.H."/>
            <person name="Jorgensen S.L."/>
            <person name="Zaremba-Niedzwiedzka K."/>
            <person name="Martijn J."/>
            <person name="Lind A.E."/>
            <person name="van Eijk R."/>
            <person name="Schleper C."/>
            <person name="Guy L."/>
            <person name="Ettema T.J."/>
        </authorList>
    </citation>
    <scope>NUCLEOTIDE SEQUENCE</scope>
</reference>
<gene>
    <name evidence="1" type="ORF">LCGC14_0897490</name>
</gene>